<dbReference type="EMBL" id="JABBZM010000002">
    <property type="protein sequence ID" value="NMV36949.1"/>
    <property type="molecule type" value="Genomic_DNA"/>
</dbReference>
<reference evidence="2 3" key="1">
    <citation type="submission" date="2020-04" db="EMBL/GenBank/DDBJ databases">
        <title>Ralstonia insidiosa genome sequencing and assembly.</title>
        <authorList>
            <person name="Martins R.C.R."/>
            <person name="Perdigao-Neto L.V."/>
            <person name="Levin A.S.S."/>
            <person name="Costa S.F."/>
        </authorList>
    </citation>
    <scope>NUCLEOTIDE SEQUENCE [LARGE SCALE GENOMIC DNA]</scope>
    <source>
        <strain evidence="2 3">5047</strain>
    </source>
</reference>
<comment type="caution">
    <text evidence="2">The sequence shown here is derived from an EMBL/GenBank/DDBJ whole genome shotgun (WGS) entry which is preliminary data.</text>
</comment>
<name>A0A848NUC4_9RALS</name>
<dbReference type="Proteomes" id="UP000575469">
    <property type="component" value="Unassembled WGS sequence"/>
</dbReference>
<keyword evidence="1" id="KW-1133">Transmembrane helix</keyword>
<accession>A0A848NUC4</accession>
<evidence type="ECO:0000313" key="2">
    <source>
        <dbReference type="EMBL" id="NMV36949.1"/>
    </source>
</evidence>
<dbReference type="AlphaFoldDB" id="A0A848NUC4"/>
<dbReference type="RefSeq" id="WP_169339230.1">
    <property type="nucleotide sequence ID" value="NZ_JABBZM010000002.1"/>
</dbReference>
<gene>
    <name evidence="2" type="ORF">HGR00_03385</name>
</gene>
<keyword evidence="1" id="KW-0812">Transmembrane</keyword>
<protein>
    <submittedName>
        <fullName evidence="2">Uncharacterized protein</fullName>
    </submittedName>
</protein>
<sequence>MSHEEIRILVVLFGFVGVLGIFAGVCIWATRGSDEIETFFDELDDERAQKRRY</sequence>
<keyword evidence="1" id="KW-0472">Membrane</keyword>
<evidence type="ECO:0000313" key="3">
    <source>
        <dbReference type="Proteomes" id="UP000575469"/>
    </source>
</evidence>
<proteinExistence type="predicted"/>
<feature type="transmembrane region" description="Helical" evidence="1">
    <location>
        <begin position="6"/>
        <end position="29"/>
    </location>
</feature>
<evidence type="ECO:0000256" key="1">
    <source>
        <dbReference type="SAM" id="Phobius"/>
    </source>
</evidence>
<organism evidence="2 3">
    <name type="scientific">Ralstonia insidiosa</name>
    <dbReference type="NCBI Taxonomy" id="190721"/>
    <lineage>
        <taxon>Bacteria</taxon>
        <taxon>Pseudomonadati</taxon>
        <taxon>Pseudomonadota</taxon>
        <taxon>Betaproteobacteria</taxon>
        <taxon>Burkholderiales</taxon>
        <taxon>Burkholderiaceae</taxon>
        <taxon>Ralstonia</taxon>
    </lineage>
</organism>